<dbReference type="Proteomes" id="UP000565089">
    <property type="component" value="Unassembled WGS sequence"/>
</dbReference>
<gene>
    <name evidence="1" type="ORF">BJ965_004329</name>
</gene>
<dbReference type="RefSeq" id="WP_184910163.1">
    <property type="nucleotide sequence ID" value="NZ_JACHMS010000001.1"/>
</dbReference>
<organism evidence="1 2">
    <name type="scientific">Streptomyces luteogriseus</name>
    <dbReference type="NCBI Taxonomy" id="68233"/>
    <lineage>
        <taxon>Bacteria</taxon>
        <taxon>Bacillati</taxon>
        <taxon>Actinomycetota</taxon>
        <taxon>Actinomycetes</taxon>
        <taxon>Kitasatosporales</taxon>
        <taxon>Streptomycetaceae</taxon>
        <taxon>Streptomyces</taxon>
    </lineage>
</organism>
<reference evidence="1 2" key="1">
    <citation type="submission" date="2020-08" db="EMBL/GenBank/DDBJ databases">
        <title>Sequencing the genomes of 1000 actinobacteria strains.</title>
        <authorList>
            <person name="Klenk H.-P."/>
        </authorList>
    </citation>
    <scope>NUCLEOTIDE SEQUENCE [LARGE SCALE GENOMIC DNA]</scope>
    <source>
        <strain evidence="1 2">DSM 40483</strain>
    </source>
</reference>
<dbReference type="EMBL" id="JACHMS010000001">
    <property type="protein sequence ID" value="MBB4714447.1"/>
    <property type="molecule type" value="Genomic_DNA"/>
</dbReference>
<evidence type="ECO:0000313" key="1">
    <source>
        <dbReference type="EMBL" id="MBB4714447.1"/>
    </source>
</evidence>
<accession>A0A7W7DS73</accession>
<dbReference type="AlphaFoldDB" id="A0A7W7DS73"/>
<comment type="caution">
    <text evidence="1">The sequence shown here is derived from an EMBL/GenBank/DDBJ whole genome shotgun (WGS) entry which is preliminary data.</text>
</comment>
<protein>
    <recommendedName>
        <fullName evidence="3">Antibiotic biosynthesis monooxygenase</fullName>
    </recommendedName>
</protein>
<evidence type="ECO:0000313" key="2">
    <source>
        <dbReference type="Proteomes" id="UP000565089"/>
    </source>
</evidence>
<name>A0A7W7DS73_9ACTN</name>
<evidence type="ECO:0008006" key="3">
    <source>
        <dbReference type="Google" id="ProtNLM"/>
    </source>
</evidence>
<dbReference type="GeneID" id="95796306"/>
<proteinExistence type="predicted"/>
<keyword evidence="2" id="KW-1185">Reference proteome</keyword>
<sequence>MAETIYRVTWKDVDTGPDVDHVRDFRDIDQGYDYYQMMQRHAGAYKVRWDHVVL</sequence>